<organism evidence="1 2">
    <name type="scientific">Trichoderma lentiforme</name>
    <dbReference type="NCBI Taxonomy" id="1567552"/>
    <lineage>
        <taxon>Eukaryota</taxon>
        <taxon>Fungi</taxon>
        <taxon>Dikarya</taxon>
        <taxon>Ascomycota</taxon>
        <taxon>Pezizomycotina</taxon>
        <taxon>Sordariomycetes</taxon>
        <taxon>Hypocreomycetidae</taxon>
        <taxon>Hypocreales</taxon>
        <taxon>Hypocreaceae</taxon>
        <taxon>Trichoderma</taxon>
    </lineage>
</organism>
<dbReference type="EMBL" id="QLNT01000001">
    <property type="protein sequence ID" value="KAF3077330.1"/>
    <property type="molecule type" value="Genomic_DNA"/>
</dbReference>
<sequence>MSGYRNVELSYLEHRKDKTTRPFPKGPRSVYKRTAAVDGAKVLLVSSQERSPWARWFSQRIGVRVSLKPLDDRHR</sequence>
<name>A0A9P4XRB3_9HYPO</name>
<reference evidence="1 2" key="1">
    <citation type="submission" date="2018-06" db="EMBL/GenBank/DDBJ databases">
        <title>Genome analysis of cellulolytic fungus Trichoderma lentiforme CFAM-422.</title>
        <authorList>
            <person name="Steindorff A.S."/>
            <person name="Formighieri E.F."/>
            <person name="Midorikawa G.E.O."/>
            <person name="Tamietti M.S."/>
            <person name="Ramos E.Z."/>
            <person name="Silva A.S."/>
            <person name="Bon E.P.S."/>
            <person name="Mendes T.D."/>
            <person name="Damaso M.C.T."/>
            <person name="Favaro L.C.L."/>
        </authorList>
    </citation>
    <scope>NUCLEOTIDE SEQUENCE [LARGE SCALE GENOMIC DNA]</scope>
    <source>
        <strain evidence="1 2">CFAM-422</strain>
    </source>
</reference>
<accession>A0A9P4XRB3</accession>
<evidence type="ECO:0000313" key="1">
    <source>
        <dbReference type="EMBL" id="KAF3077330.1"/>
    </source>
</evidence>
<gene>
    <name evidence="1" type="ORF">CFAM422_000111</name>
</gene>
<dbReference type="Proteomes" id="UP000801864">
    <property type="component" value="Unassembled WGS sequence"/>
</dbReference>
<evidence type="ECO:0000313" key="2">
    <source>
        <dbReference type="Proteomes" id="UP000801864"/>
    </source>
</evidence>
<proteinExistence type="predicted"/>
<comment type="caution">
    <text evidence="1">The sequence shown here is derived from an EMBL/GenBank/DDBJ whole genome shotgun (WGS) entry which is preliminary data.</text>
</comment>
<dbReference type="AlphaFoldDB" id="A0A9P4XRB3"/>
<protein>
    <submittedName>
        <fullName evidence="1">Uncharacterized protein</fullName>
    </submittedName>
</protein>
<keyword evidence="2" id="KW-1185">Reference proteome</keyword>